<reference evidence="2 3" key="1">
    <citation type="submission" date="2019-06" db="EMBL/GenBank/DDBJ databases">
        <title>A chromosomal-level reference genome of Carpinus fangiana (Coryloideae, Betulaceae).</title>
        <authorList>
            <person name="Yang X."/>
            <person name="Wang Z."/>
            <person name="Zhang L."/>
            <person name="Hao G."/>
            <person name="Liu J."/>
            <person name="Yang Y."/>
        </authorList>
    </citation>
    <scope>NUCLEOTIDE SEQUENCE [LARGE SCALE GENOMIC DNA]</scope>
    <source>
        <strain evidence="2">Cfa_2016G</strain>
        <tissue evidence="2">Leaf</tissue>
    </source>
</reference>
<sequence length="144" mass="16072">MPERTVGEESPMSKASSMEGRWPEVIPREVHGGNNGMGGDQKTMEERAREEETLITKPASDFPSQSPADCANPFQNGKKQVMAENMGEDSEARNFFSNQVINADSSCYHFMRDPIDEAGSGERNNVGPQNIYVGQWDQIREKMV</sequence>
<dbReference type="Proteomes" id="UP000327013">
    <property type="component" value="Chromosome 1"/>
</dbReference>
<evidence type="ECO:0000313" key="3">
    <source>
        <dbReference type="Proteomes" id="UP000327013"/>
    </source>
</evidence>
<keyword evidence="3" id="KW-1185">Reference proteome</keyword>
<dbReference type="AlphaFoldDB" id="A0A5N6QAN5"/>
<gene>
    <name evidence="2" type="ORF">FH972_001089</name>
</gene>
<proteinExistence type="predicted"/>
<feature type="compositionally biased region" description="Basic and acidic residues" evidence="1">
    <location>
        <begin position="42"/>
        <end position="54"/>
    </location>
</feature>
<feature type="compositionally biased region" description="Polar residues" evidence="1">
    <location>
        <begin position="62"/>
        <end position="75"/>
    </location>
</feature>
<evidence type="ECO:0000256" key="1">
    <source>
        <dbReference type="SAM" id="MobiDB-lite"/>
    </source>
</evidence>
<name>A0A5N6QAN5_9ROSI</name>
<accession>A0A5N6QAN5</accession>
<dbReference type="EMBL" id="CM017321">
    <property type="protein sequence ID" value="KAE7996358.1"/>
    <property type="molecule type" value="Genomic_DNA"/>
</dbReference>
<evidence type="ECO:0000313" key="2">
    <source>
        <dbReference type="EMBL" id="KAE7996358.1"/>
    </source>
</evidence>
<organism evidence="2 3">
    <name type="scientific">Carpinus fangiana</name>
    <dbReference type="NCBI Taxonomy" id="176857"/>
    <lineage>
        <taxon>Eukaryota</taxon>
        <taxon>Viridiplantae</taxon>
        <taxon>Streptophyta</taxon>
        <taxon>Embryophyta</taxon>
        <taxon>Tracheophyta</taxon>
        <taxon>Spermatophyta</taxon>
        <taxon>Magnoliopsida</taxon>
        <taxon>eudicotyledons</taxon>
        <taxon>Gunneridae</taxon>
        <taxon>Pentapetalae</taxon>
        <taxon>rosids</taxon>
        <taxon>fabids</taxon>
        <taxon>Fagales</taxon>
        <taxon>Betulaceae</taxon>
        <taxon>Carpinus</taxon>
    </lineage>
</organism>
<feature type="region of interest" description="Disordered" evidence="1">
    <location>
        <begin position="1"/>
        <end position="75"/>
    </location>
</feature>
<protein>
    <submittedName>
        <fullName evidence="2">Uncharacterized protein</fullName>
    </submittedName>
</protein>